<sequence>MGALVGARLLPGRRDGGSRSRLDVAGATLATAGIAALTFALARVESHGWSNALTVEVMTSGC</sequence>
<evidence type="ECO:0008006" key="3">
    <source>
        <dbReference type="Google" id="ProtNLM"/>
    </source>
</evidence>
<dbReference type="EMBL" id="JAAGMA010000936">
    <property type="protein sequence ID" value="NEB13997.1"/>
    <property type="molecule type" value="Genomic_DNA"/>
</dbReference>
<organism evidence="1 2">
    <name type="scientific">Streptomyces coelicoflavus</name>
    <dbReference type="NCBI Taxonomy" id="285562"/>
    <lineage>
        <taxon>Bacteria</taxon>
        <taxon>Bacillati</taxon>
        <taxon>Actinomycetota</taxon>
        <taxon>Actinomycetes</taxon>
        <taxon>Kitasatosporales</taxon>
        <taxon>Streptomycetaceae</taxon>
        <taxon>Streptomyces</taxon>
    </lineage>
</organism>
<evidence type="ECO:0000313" key="2">
    <source>
        <dbReference type="Proteomes" id="UP000470446"/>
    </source>
</evidence>
<dbReference type="Proteomes" id="UP000470446">
    <property type="component" value="Unassembled WGS sequence"/>
</dbReference>
<reference evidence="1 2" key="1">
    <citation type="submission" date="2020-01" db="EMBL/GenBank/DDBJ databases">
        <title>Insect and environment-associated Actinomycetes.</title>
        <authorList>
            <person name="Currrie C."/>
            <person name="Chevrette M."/>
            <person name="Carlson C."/>
            <person name="Stubbendieck R."/>
            <person name="Wendt-Pienkowski E."/>
        </authorList>
    </citation>
    <scope>NUCLEOTIDE SEQUENCE [LARGE SCALE GENOMIC DNA]</scope>
    <source>
        <strain evidence="1 2">SID14163</strain>
    </source>
</reference>
<dbReference type="AlphaFoldDB" id="A0A7K3PVZ1"/>
<comment type="caution">
    <text evidence="1">The sequence shown here is derived from an EMBL/GenBank/DDBJ whole genome shotgun (WGS) entry which is preliminary data.</text>
</comment>
<evidence type="ECO:0000313" key="1">
    <source>
        <dbReference type="EMBL" id="NEB13997.1"/>
    </source>
</evidence>
<accession>A0A7K3PVZ1</accession>
<gene>
    <name evidence="1" type="ORF">G3I32_35085</name>
</gene>
<protein>
    <recommendedName>
        <fullName evidence="3">MFS transporter</fullName>
    </recommendedName>
</protein>
<proteinExistence type="predicted"/>
<name>A0A7K3PVZ1_9ACTN</name>